<protein>
    <recommendedName>
        <fullName evidence="5">Pentatricopeptide repeat-containing protein</fullName>
    </recommendedName>
</protein>
<proteinExistence type="predicted"/>
<dbReference type="Gene3D" id="1.25.40.10">
    <property type="entry name" value="Tetratricopeptide repeat domain"/>
    <property type="match status" value="3"/>
</dbReference>
<feature type="repeat" description="PPR" evidence="2">
    <location>
        <begin position="276"/>
        <end position="310"/>
    </location>
</feature>
<dbReference type="Pfam" id="PF01535">
    <property type="entry name" value="PPR"/>
    <property type="match status" value="3"/>
</dbReference>
<organism evidence="3 4">
    <name type="scientific">Vanilla planifolia</name>
    <name type="common">Vanilla</name>
    <dbReference type="NCBI Taxonomy" id="51239"/>
    <lineage>
        <taxon>Eukaryota</taxon>
        <taxon>Viridiplantae</taxon>
        <taxon>Streptophyta</taxon>
        <taxon>Embryophyta</taxon>
        <taxon>Tracheophyta</taxon>
        <taxon>Spermatophyta</taxon>
        <taxon>Magnoliopsida</taxon>
        <taxon>Liliopsida</taxon>
        <taxon>Asparagales</taxon>
        <taxon>Orchidaceae</taxon>
        <taxon>Vanilloideae</taxon>
        <taxon>Vanilleae</taxon>
        <taxon>Vanilla</taxon>
    </lineage>
</organism>
<dbReference type="AlphaFoldDB" id="A0A835RYH5"/>
<dbReference type="Pfam" id="PF13041">
    <property type="entry name" value="PPR_2"/>
    <property type="match status" value="2"/>
</dbReference>
<sequence>MELPSFSNDVDRVCKVINELFASDRNMEAVLNEVDIKLEPSLVLAVLERFCHAHRPAYRFFKWAATRPGFSHDCTTWNKMLGVLGKTRQFETMVSLLQEMGKDGYLSMESFKISIKAFAAARKMKKCMGIFKLMKLYDFQAGLETFNCLIDALAKAKLGKEAQELFDRMKGQFHPDLRTYTVLLYGFCKIKNLAEAGRVWNDMLDSGFIPDVVAHNAMLEGLIRGHRRPEGIKLFELMKTKGPKPNARTFTILIQDLCKSGKMDEAEMGRKGICADVNSYTVYINGHIRHGRPEEAYKHIVDMVNKGMSVPQVDYNKFAADFSRAGRPDALSELAQKMNFTGKFEASNVLNRWSERMKKRVKKRLPNRSGQRLF</sequence>
<reference evidence="3 4" key="1">
    <citation type="journal article" date="2020" name="Nat. Food">
        <title>A phased Vanilla planifolia genome enables genetic improvement of flavour and production.</title>
        <authorList>
            <person name="Hasing T."/>
            <person name="Tang H."/>
            <person name="Brym M."/>
            <person name="Khazi F."/>
            <person name="Huang T."/>
            <person name="Chambers A.H."/>
        </authorList>
    </citation>
    <scope>NUCLEOTIDE SEQUENCE [LARGE SCALE GENOMIC DNA]</scope>
    <source>
        <tissue evidence="3">Leaf</tissue>
    </source>
</reference>
<dbReference type="PROSITE" id="PS51375">
    <property type="entry name" value="PPR"/>
    <property type="match status" value="5"/>
</dbReference>
<feature type="repeat" description="PPR" evidence="2">
    <location>
        <begin position="142"/>
        <end position="172"/>
    </location>
</feature>
<comment type="caution">
    <text evidence="3">The sequence shown here is derived from an EMBL/GenBank/DDBJ whole genome shotgun (WGS) entry which is preliminary data.</text>
</comment>
<dbReference type="EMBL" id="JADCNM010000001">
    <property type="protein sequence ID" value="KAG0500915.1"/>
    <property type="molecule type" value="Genomic_DNA"/>
</dbReference>
<dbReference type="GO" id="GO:0008380">
    <property type="term" value="P:RNA splicing"/>
    <property type="evidence" value="ECO:0007669"/>
    <property type="project" value="InterPro"/>
</dbReference>
<dbReference type="PANTHER" id="PTHR47003">
    <property type="entry name" value="OS01G0970900 PROTEIN"/>
    <property type="match status" value="1"/>
</dbReference>
<dbReference type="OrthoDB" id="185373at2759"/>
<feature type="repeat" description="PPR" evidence="2">
    <location>
        <begin position="176"/>
        <end position="210"/>
    </location>
</feature>
<dbReference type="InterPro" id="IPR002885">
    <property type="entry name" value="PPR_rpt"/>
</dbReference>
<evidence type="ECO:0000256" key="1">
    <source>
        <dbReference type="ARBA" id="ARBA00022737"/>
    </source>
</evidence>
<keyword evidence="1" id="KW-0677">Repeat</keyword>
<feature type="repeat" description="PPR" evidence="2">
    <location>
        <begin position="73"/>
        <end position="107"/>
    </location>
</feature>
<dbReference type="InterPro" id="IPR044578">
    <property type="entry name" value="BIR6-like"/>
</dbReference>
<feature type="repeat" description="PPR" evidence="2">
    <location>
        <begin position="211"/>
        <end position="245"/>
    </location>
</feature>
<evidence type="ECO:0000313" key="4">
    <source>
        <dbReference type="Proteomes" id="UP000639772"/>
    </source>
</evidence>
<gene>
    <name evidence="3" type="ORF">HPP92_000987</name>
</gene>
<accession>A0A835RYH5</accession>
<dbReference type="NCBIfam" id="TIGR00756">
    <property type="entry name" value="PPR"/>
    <property type="match status" value="4"/>
</dbReference>
<dbReference type="PANTHER" id="PTHR47003:SF11">
    <property type="entry name" value="PPR SUPERFAMILY PROTEIN"/>
    <property type="match status" value="1"/>
</dbReference>
<evidence type="ECO:0008006" key="5">
    <source>
        <dbReference type="Google" id="ProtNLM"/>
    </source>
</evidence>
<evidence type="ECO:0000313" key="3">
    <source>
        <dbReference type="EMBL" id="KAG0500915.1"/>
    </source>
</evidence>
<name>A0A835RYH5_VANPL</name>
<dbReference type="InterPro" id="IPR011990">
    <property type="entry name" value="TPR-like_helical_dom_sf"/>
</dbReference>
<evidence type="ECO:0000256" key="2">
    <source>
        <dbReference type="PROSITE-ProRule" id="PRU00708"/>
    </source>
</evidence>
<dbReference type="Proteomes" id="UP000639772">
    <property type="component" value="Chromosome 1"/>
</dbReference>